<proteinExistence type="predicted"/>
<evidence type="ECO:0000313" key="2">
    <source>
        <dbReference type="Proteomes" id="UP000032142"/>
    </source>
</evidence>
<protein>
    <submittedName>
        <fullName evidence="1">Uncharacterized protein</fullName>
    </submittedName>
</protein>
<keyword evidence="2" id="KW-1185">Reference proteome</keyword>
<dbReference type="AlphaFoldDB" id="A0A0B0P2J1"/>
<accession>A0A0B0P2J1</accession>
<reference evidence="2" key="1">
    <citation type="submission" date="2014-09" db="EMBL/GenBank/DDBJ databases">
        <authorList>
            <person name="Mudge J."/>
            <person name="Ramaraj T."/>
            <person name="Lindquist I.E."/>
            <person name="Bharti A.K."/>
            <person name="Sundararajan A."/>
            <person name="Cameron C.T."/>
            <person name="Woodward J.E."/>
            <person name="May G.D."/>
            <person name="Brubaker C."/>
            <person name="Broadhvest J."/>
            <person name="Wilkins T.A."/>
        </authorList>
    </citation>
    <scope>NUCLEOTIDE SEQUENCE</scope>
    <source>
        <strain evidence="2">cv. AKA8401</strain>
    </source>
</reference>
<sequence length="64" mass="7338">MYFLYVFSGHMGNKARRRRRRTRRFNFQAGKPSASEEAAELLERSCGSTTAGAGLSGWKPNWQR</sequence>
<gene>
    <name evidence="1" type="ORF">F383_22145</name>
</gene>
<name>A0A0B0P2J1_GOSAR</name>
<evidence type="ECO:0000313" key="1">
    <source>
        <dbReference type="EMBL" id="KHG17591.1"/>
    </source>
</evidence>
<dbReference type="Proteomes" id="UP000032142">
    <property type="component" value="Unassembled WGS sequence"/>
</dbReference>
<dbReference type="EMBL" id="KN408610">
    <property type="protein sequence ID" value="KHG17591.1"/>
    <property type="molecule type" value="Genomic_DNA"/>
</dbReference>
<organism evidence="1 2">
    <name type="scientific">Gossypium arboreum</name>
    <name type="common">Tree cotton</name>
    <name type="synonym">Gossypium nanking</name>
    <dbReference type="NCBI Taxonomy" id="29729"/>
    <lineage>
        <taxon>Eukaryota</taxon>
        <taxon>Viridiplantae</taxon>
        <taxon>Streptophyta</taxon>
        <taxon>Embryophyta</taxon>
        <taxon>Tracheophyta</taxon>
        <taxon>Spermatophyta</taxon>
        <taxon>Magnoliopsida</taxon>
        <taxon>eudicotyledons</taxon>
        <taxon>Gunneridae</taxon>
        <taxon>Pentapetalae</taxon>
        <taxon>rosids</taxon>
        <taxon>malvids</taxon>
        <taxon>Malvales</taxon>
        <taxon>Malvaceae</taxon>
        <taxon>Malvoideae</taxon>
        <taxon>Gossypium</taxon>
    </lineage>
</organism>